<feature type="compositionally biased region" description="Low complexity" evidence="2">
    <location>
        <begin position="102"/>
        <end position="116"/>
    </location>
</feature>
<feature type="region of interest" description="Disordered" evidence="2">
    <location>
        <begin position="102"/>
        <end position="123"/>
    </location>
</feature>
<protein>
    <submittedName>
        <fullName evidence="3">Uncharacterized protein</fullName>
    </submittedName>
</protein>
<keyword evidence="1" id="KW-0175">Coiled coil</keyword>
<organism evidence="3 4">
    <name type="scientific">Gracilariopsis chorda</name>
    <dbReference type="NCBI Taxonomy" id="448386"/>
    <lineage>
        <taxon>Eukaryota</taxon>
        <taxon>Rhodophyta</taxon>
        <taxon>Florideophyceae</taxon>
        <taxon>Rhodymeniophycidae</taxon>
        <taxon>Gracilariales</taxon>
        <taxon>Gracilariaceae</taxon>
        <taxon>Gracilariopsis</taxon>
    </lineage>
</organism>
<evidence type="ECO:0000313" key="3">
    <source>
        <dbReference type="EMBL" id="PXF48432.1"/>
    </source>
</evidence>
<dbReference type="Proteomes" id="UP000247409">
    <property type="component" value="Unassembled WGS sequence"/>
</dbReference>
<gene>
    <name evidence="3" type="ORF">BWQ96_01892</name>
</gene>
<keyword evidence="4" id="KW-1185">Reference proteome</keyword>
<evidence type="ECO:0000256" key="2">
    <source>
        <dbReference type="SAM" id="MobiDB-lite"/>
    </source>
</evidence>
<evidence type="ECO:0000313" key="4">
    <source>
        <dbReference type="Proteomes" id="UP000247409"/>
    </source>
</evidence>
<feature type="region of interest" description="Disordered" evidence="2">
    <location>
        <begin position="20"/>
        <end position="84"/>
    </location>
</feature>
<evidence type="ECO:0000256" key="1">
    <source>
        <dbReference type="SAM" id="Coils"/>
    </source>
</evidence>
<feature type="compositionally biased region" description="Low complexity" evidence="2">
    <location>
        <begin position="28"/>
        <end position="47"/>
    </location>
</feature>
<feature type="coiled-coil region" evidence="1">
    <location>
        <begin position="129"/>
        <end position="156"/>
    </location>
</feature>
<proteinExistence type="predicted"/>
<reference evidence="3 4" key="1">
    <citation type="journal article" date="2018" name="Mol. Biol. Evol.">
        <title>Analysis of the draft genome of the red seaweed Gracilariopsis chorda provides insights into genome size evolution in Rhodophyta.</title>
        <authorList>
            <person name="Lee J."/>
            <person name="Yang E.C."/>
            <person name="Graf L."/>
            <person name="Yang J.H."/>
            <person name="Qiu H."/>
            <person name="Zel Zion U."/>
            <person name="Chan C.X."/>
            <person name="Stephens T.G."/>
            <person name="Weber A.P.M."/>
            <person name="Boo G.H."/>
            <person name="Boo S.M."/>
            <person name="Kim K.M."/>
            <person name="Shin Y."/>
            <person name="Jung M."/>
            <person name="Lee S.J."/>
            <person name="Yim H.S."/>
            <person name="Lee J.H."/>
            <person name="Bhattacharya D."/>
            <person name="Yoon H.S."/>
        </authorList>
    </citation>
    <scope>NUCLEOTIDE SEQUENCE [LARGE SCALE GENOMIC DNA]</scope>
    <source>
        <strain evidence="3 4">SKKU-2015</strain>
        <tissue evidence="3">Whole body</tissue>
    </source>
</reference>
<name>A0A2V3J2U7_9FLOR</name>
<comment type="caution">
    <text evidence="3">The sequence shown here is derived from an EMBL/GenBank/DDBJ whole genome shotgun (WGS) entry which is preliminary data.</text>
</comment>
<feature type="compositionally biased region" description="Pro residues" evidence="2">
    <location>
        <begin position="72"/>
        <end position="83"/>
    </location>
</feature>
<dbReference type="EMBL" id="NBIV01000014">
    <property type="protein sequence ID" value="PXF48432.1"/>
    <property type="molecule type" value="Genomic_DNA"/>
</dbReference>
<dbReference type="AlphaFoldDB" id="A0A2V3J2U7"/>
<accession>A0A2V3J2U7</accession>
<sequence>MPSPYPRPTARQLASLWENRLADEARAKTPSPLLTTPTTPTTPTALTTPPPKAPTSPSSFQRPRKRISGSKPPMPPALAPNPITPTREEVKLTHAMVDAISPVSSFHSSTPSSPSAPTSPLPPALAAQVEQLSRTLSECDRRMDNLEIQFREISSRMTQLRMHRER</sequence>